<dbReference type="GO" id="GO:0016758">
    <property type="term" value="F:hexosyltransferase activity"/>
    <property type="evidence" value="ECO:0007669"/>
    <property type="project" value="UniProtKB-ARBA"/>
</dbReference>
<evidence type="ECO:0000313" key="2">
    <source>
        <dbReference type="EMBL" id="BCI64598.1"/>
    </source>
</evidence>
<dbReference type="SUPFAM" id="SSF53448">
    <property type="entry name" value="Nucleotide-diphospho-sugar transferases"/>
    <property type="match status" value="1"/>
</dbReference>
<dbReference type="KEGG" id="copr:Cop2CBH44_29510"/>
<dbReference type="InterPro" id="IPR001173">
    <property type="entry name" value="Glyco_trans_2-like"/>
</dbReference>
<gene>
    <name evidence="2" type="ORF">Cop2CBH44_29510</name>
</gene>
<dbReference type="EMBL" id="AP023322">
    <property type="protein sequence ID" value="BCI64598.1"/>
    <property type="molecule type" value="Genomic_DNA"/>
</dbReference>
<dbReference type="CDD" id="cd00761">
    <property type="entry name" value="Glyco_tranf_GTA_type"/>
    <property type="match status" value="1"/>
</dbReference>
<sequence length="319" mass="36703">MTTTPKVSILIPCYNSERFIAETLDSCIEQTYNNIEIIVVDDGSTDHSLAIVHDYKSKDGRVRVISQPNAGACKARNSALEHSTGEYVMFLDADNVISTNKIEIQLIRLIEASDKMAVATCVWDRFYNDINEATFPKQMVYRDYDTGFDMLLDLWNCSEMYETACYLLSRTLALKAGKWDESLRKNQDGEYFSRVLMFATKALFCPEAKLYYRTGEYDSVSKGNSKAKIESYLKSLMLYKKNALVHENSERVKNALAHNFSLFMYLYYDQYSDLCQKAKHELSDMNMHVLPSGTKRAKIISRLIGTENFLKLRKLILNR</sequence>
<feature type="domain" description="Glycosyltransferase 2-like" evidence="1">
    <location>
        <begin position="8"/>
        <end position="139"/>
    </location>
</feature>
<dbReference type="PANTHER" id="PTHR22916">
    <property type="entry name" value="GLYCOSYLTRANSFERASE"/>
    <property type="match status" value="1"/>
</dbReference>
<dbReference type="Gene3D" id="3.90.550.10">
    <property type="entry name" value="Spore Coat Polysaccharide Biosynthesis Protein SpsA, Chain A"/>
    <property type="match status" value="1"/>
</dbReference>
<protein>
    <recommendedName>
        <fullName evidence="1">Glycosyltransferase 2-like domain-containing protein</fullName>
    </recommendedName>
</protein>
<evidence type="ECO:0000313" key="3">
    <source>
        <dbReference type="Proteomes" id="UP000594042"/>
    </source>
</evidence>
<evidence type="ECO:0000259" key="1">
    <source>
        <dbReference type="Pfam" id="PF00535"/>
    </source>
</evidence>
<proteinExistence type="predicted"/>
<reference evidence="3" key="1">
    <citation type="submission" date="2020-07" db="EMBL/GenBank/DDBJ databases">
        <title>Complete genome sequencing of Coprobacter sp. strain 2CBH44.</title>
        <authorList>
            <person name="Sakamoto M."/>
            <person name="Murakami T."/>
            <person name="Mori H."/>
        </authorList>
    </citation>
    <scope>NUCLEOTIDE SEQUENCE [LARGE SCALE GENOMIC DNA]</scope>
    <source>
        <strain evidence="3">2CBH44</strain>
    </source>
</reference>
<organism evidence="2 3">
    <name type="scientific">Coprobacter secundus subsp. similis</name>
    <dbReference type="NCBI Taxonomy" id="2751153"/>
    <lineage>
        <taxon>Bacteria</taxon>
        <taxon>Pseudomonadati</taxon>
        <taxon>Bacteroidota</taxon>
        <taxon>Bacteroidia</taxon>
        <taxon>Bacteroidales</taxon>
        <taxon>Barnesiellaceae</taxon>
        <taxon>Coprobacter</taxon>
    </lineage>
</organism>
<name>A0A7G1I2L9_9BACT</name>
<dbReference type="InterPro" id="IPR029044">
    <property type="entry name" value="Nucleotide-diphossugar_trans"/>
</dbReference>
<dbReference type="AlphaFoldDB" id="A0A7G1I2L9"/>
<dbReference type="RefSeq" id="WP_021929759.1">
    <property type="nucleotide sequence ID" value="NZ_AP023322.1"/>
</dbReference>
<accession>A0A7G1I2L9</accession>
<keyword evidence="3" id="KW-1185">Reference proteome</keyword>
<dbReference type="Proteomes" id="UP000594042">
    <property type="component" value="Chromosome"/>
</dbReference>
<dbReference type="Pfam" id="PF00535">
    <property type="entry name" value="Glycos_transf_2"/>
    <property type="match status" value="1"/>
</dbReference>
<dbReference type="PANTHER" id="PTHR22916:SF3">
    <property type="entry name" value="UDP-GLCNAC:BETAGAL BETA-1,3-N-ACETYLGLUCOSAMINYLTRANSFERASE-LIKE PROTEIN 1"/>
    <property type="match status" value="1"/>
</dbReference>